<dbReference type="Proteomes" id="UP000239687">
    <property type="component" value="Unassembled WGS sequence"/>
</dbReference>
<name>A0A2S8HM21_9PSED</name>
<sequence length="104" mass="12005">MPLDFMASESQKNINEKTPLFSLSENAHDILLSIAKPKKDFPKIHKFSDYYSDTSILFGEIKPLIIEIEKAIKTGKTNSIELNNLIKFLNNTYDENLNLYIYCD</sequence>
<comment type="caution">
    <text evidence="1">The sequence shown here is derived from an EMBL/GenBank/DDBJ whole genome shotgun (WGS) entry which is preliminary data.</text>
</comment>
<protein>
    <submittedName>
        <fullName evidence="1">Uncharacterized protein</fullName>
    </submittedName>
</protein>
<accession>A0A2S8HM21</accession>
<reference evidence="1 2" key="1">
    <citation type="submission" date="2018-02" db="EMBL/GenBank/DDBJ databases">
        <title>Draft genome sequencing of Pseudomonas frederiksbergensis 11-D3.</title>
        <authorList>
            <person name="Zheng B.-X."/>
        </authorList>
    </citation>
    <scope>NUCLEOTIDE SEQUENCE [LARGE SCALE GENOMIC DNA]</scope>
    <source>
        <strain evidence="1 2">11-D3</strain>
    </source>
</reference>
<dbReference type="AlphaFoldDB" id="A0A2S8HM21"/>
<evidence type="ECO:0000313" key="1">
    <source>
        <dbReference type="EMBL" id="PQP03544.1"/>
    </source>
</evidence>
<evidence type="ECO:0000313" key="2">
    <source>
        <dbReference type="Proteomes" id="UP000239687"/>
    </source>
</evidence>
<dbReference type="EMBL" id="PUIN01000007">
    <property type="protein sequence ID" value="PQP03544.1"/>
    <property type="molecule type" value="Genomic_DNA"/>
</dbReference>
<gene>
    <name evidence="1" type="ORF">C5612_13460</name>
</gene>
<organism evidence="1 2">
    <name type="scientific">Pseudomonas frederiksbergensis</name>
    <dbReference type="NCBI Taxonomy" id="104087"/>
    <lineage>
        <taxon>Bacteria</taxon>
        <taxon>Pseudomonadati</taxon>
        <taxon>Pseudomonadota</taxon>
        <taxon>Gammaproteobacteria</taxon>
        <taxon>Pseudomonadales</taxon>
        <taxon>Pseudomonadaceae</taxon>
        <taxon>Pseudomonas</taxon>
    </lineage>
</organism>
<proteinExistence type="predicted"/>